<feature type="region of interest" description="Disordered" evidence="3">
    <location>
        <begin position="77"/>
        <end position="108"/>
    </location>
</feature>
<dbReference type="InterPro" id="IPR002347">
    <property type="entry name" value="SDR_fam"/>
</dbReference>
<sequence length="173" mass="18956">MITGGDSGIGRAVALAFAREGADVLIAYLEDEEEDAQETVRLVEDAGRKAVTCPGDLRDESHCQQVIDTAVQEPGWRRRAGEQRGVPDGAARWHRRHHDRAVRPRHEDEPVRDVLVVEDGAAAHAARLDDHQHRVDPGHHALARACSTTPPPRVRSSTSPRAWPRASPSRASA</sequence>
<dbReference type="EMBL" id="BSUZ01000001">
    <property type="protein sequence ID" value="GMA85929.1"/>
    <property type="molecule type" value="Genomic_DNA"/>
</dbReference>
<evidence type="ECO:0000313" key="5">
    <source>
        <dbReference type="Proteomes" id="UP001157017"/>
    </source>
</evidence>
<evidence type="ECO:0000256" key="1">
    <source>
        <dbReference type="ARBA" id="ARBA00006484"/>
    </source>
</evidence>
<dbReference type="PANTHER" id="PTHR48107">
    <property type="entry name" value="NADPH-DEPENDENT ALDEHYDE REDUCTASE-LIKE PROTEIN, CHLOROPLASTIC-RELATED"/>
    <property type="match status" value="1"/>
</dbReference>
<keyword evidence="2" id="KW-0560">Oxidoreductase</keyword>
<dbReference type="SUPFAM" id="SSF51735">
    <property type="entry name" value="NAD(P)-binding Rossmann-fold domains"/>
    <property type="match status" value="1"/>
</dbReference>
<accession>A0ABQ6JET1</accession>
<feature type="region of interest" description="Disordered" evidence="3">
    <location>
        <begin position="134"/>
        <end position="173"/>
    </location>
</feature>
<reference evidence="5" key="1">
    <citation type="journal article" date="2019" name="Int. J. Syst. Evol. Microbiol.">
        <title>The Global Catalogue of Microorganisms (GCM) 10K type strain sequencing project: providing services to taxonomists for standard genome sequencing and annotation.</title>
        <authorList>
            <consortium name="The Broad Institute Genomics Platform"/>
            <consortium name="The Broad Institute Genome Sequencing Center for Infectious Disease"/>
            <person name="Wu L."/>
            <person name="Ma J."/>
        </authorList>
    </citation>
    <scope>NUCLEOTIDE SEQUENCE [LARGE SCALE GENOMIC DNA]</scope>
    <source>
        <strain evidence="5">NBRC 108730</strain>
    </source>
</reference>
<evidence type="ECO:0000256" key="3">
    <source>
        <dbReference type="SAM" id="MobiDB-lite"/>
    </source>
</evidence>
<feature type="compositionally biased region" description="Low complexity" evidence="3">
    <location>
        <begin position="154"/>
        <end position="173"/>
    </location>
</feature>
<dbReference type="InterPro" id="IPR036291">
    <property type="entry name" value="NAD(P)-bd_dom_sf"/>
</dbReference>
<comment type="caution">
    <text evidence="4">The sequence shown here is derived from an EMBL/GenBank/DDBJ whole genome shotgun (WGS) entry which is preliminary data.</text>
</comment>
<organism evidence="4 5">
    <name type="scientific">Angustibacter aerolatus</name>
    <dbReference type="NCBI Taxonomy" id="1162965"/>
    <lineage>
        <taxon>Bacteria</taxon>
        <taxon>Bacillati</taxon>
        <taxon>Actinomycetota</taxon>
        <taxon>Actinomycetes</taxon>
        <taxon>Kineosporiales</taxon>
        <taxon>Kineosporiaceae</taxon>
    </lineage>
</organism>
<dbReference type="PANTHER" id="PTHR48107:SF16">
    <property type="entry name" value="NADPH-DEPENDENT ALDEHYDE REDUCTASE 1, CHLOROPLASTIC"/>
    <property type="match status" value="1"/>
</dbReference>
<dbReference type="Proteomes" id="UP001157017">
    <property type="component" value="Unassembled WGS sequence"/>
</dbReference>
<evidence type="ECO:0000313" key="4">
    <source>
        <dbReference type="EMBL" id="GMA85929.1"/>
    </source>
</evidence>
<gene>
    <name evidence="4" type="ORF">GCM10025868_11790</name>
</gene>
<dbReference type="Gene3D" id="3.40.50.720">
    <property type="entry name" value="NAD(P)-binding Rossmann-like Domain"/>
    <property type="match status" value="1"/>
</dbReference>
<keyword evidence="5" id="KW-1185">Reference proteome</keyword>
<name>A0ABQ6JET1_9ACTN</name>
<comment type="similarity">
    <text evidence="1">Belongs to the short-chain dehydrogenases/reductases (SDR) family.</text>
</comment>
<dbReference type="Pfam" id="PF00106">
    <property type="entry name" value="adh_short"/>
    <property type="match status" value="1"/>
</dbReference>
<evidence type="ECO:0000256" key="2">
    <source>
        <dbReference type="ARBA" id="ARBA00023002"/>
    </source>
</evidence>
<proteinExistence type="inferred from homology"/>
<protein>
    <submittedName>
        <fullName evidence="4">Uncharacterized protein</fullName>
    </submittedName>
</protein>